<accession>A0A2S5KK47</accession>
<dbReference type="InterPro" id="IPR001031">
    <property type="entry name" value="Thioesterase"/>
</dbReference>
<evidence type="ECO:0000313" key="4">
    <source>
        <dbReference type="Proteomes" id="UP000238196"/>
    </source>
</evidence>
<proteinExistence type="inferred from homology"/>
<sequence>MSQPPVTYAAQSPLTLYCLPCAGGSAAMYYRWRRALAPQIELVPVELPGRGSRIGEDFVRDFNVLVSHLADMLSAELAPRYALFGHSMGTLLAYGLCREMQQRGLPAPQALLMSAGKAPSKRDTDRFLHLQSDAELIADLQRQGGTPAALFDEPELLRMAVDTLAADYQVCGSFAYAGSAGLACPLHVLAGREDEITEAELQAWAAESSGPMQLNWFDGGHFYLKGEEQAVLALIRQQLLPDALHRLSA</sequence>
<gene>
    <name evidence="3" type="ORF">C4K68_21505</name>
</gene>
<evidence type="ECO:0000313" key="3">
    <source>
        <dbReference type="EMBL" id="PPC75217.1"/>
    </source>
</evidence>
<comment type="similarity">
    <text evidence="1">Belongs to the thioesterase family.</text>
</comment>
<organism evidence="3 4">
    <name type="scientific">Proteobacteria bacterium 228</name>
    <dbReference type="NCBI Taxonomy" id="2083153"/>
    <lineage>
        <taxon>Bacteria</taxon>
        <taxon>Pseudomonadati</taxon>
        <taxon>Pseudomonadota</taxon>
    </lineage>
</organism>
<evidence type="ECO:0000259" key="2">
    <source>
        <dbReference type="Pfam" id="PF00975"/>
    </source>
</evidence>
<dbReference type="EMBL" id="PRLP01000106">
    <property type="protein sequence ID" value="PPC75217.1"/>
    <property type="molecule type" value="Genomic_DNA"/>
</dbReference>
<dbReference type="Proteomes" id="UP000238196">
    <property type="component" value="Unassembled WGS sequence"/>
</dbReference>
<dbReference type="GO" id="GO:0008610">
    <property type="term" value="P:lipid biosynthetic process"/>
    <property type="evidence" value="ECO:0007669"/>
    <property type="project" value="TreeGrafter"/>
</dbReference>
<dbReference type="AlphaFoldDB" id="A0A2S5KK47"/>
<dbReference type="OrthoDB" id="8480037at2"/>
<dbReference type="Pfam" id="PF00975">
    <property type="entry name" value="Thioesterase"/>
    <property type="match status" value="1"/>
</dbReference>
<comment type="caution">
    <text evidence="3">The sequence shown here is derived from an EMBL/GenBank/DDBJ whole genome shotgun (WGS) entry which is preliminary data.</text>
</comment>
<protein>
    <submittedName>
        <fullName evidence="3">Thioesterase</fullName>
    </submittedName>
</protein>
<dbReference type="PANTHER" id="PTHR11487">
    <property type="entry name" value="THIOESTERASE"/>
    <property type="match status" value="1"/>
</dbReference>
<dbReference type="PANTHER" id="PTHR11487:SF0">
    <property type="entry name" value="S-ACYL FATTY ACID SYNTHASE THIOESTERASE, MEDIUM CHAIN"/>
    <property type="match status" value="1"/>
</dbReference>
<evidence type="ECO:0000256" key="1">
    <source>
        <dbReference type="ARBA" id="ARBA00007169"/>
    </source>
</evidence>
<dbReference type="InterPro" id="IPR012223">
    <property type="entry name" value="TEII"/>
</dbReference>
<name>A0A2S5KK47_9PROT</name>
<dbReference type="InterPro" id="IPR029058">
    <property type="entry name" value="AB_hydrolase_fold"/>
</dbReference>
<dbReference type="SUPFAM" id="SSF53474">
    <property type="entry name" value="alpha/beta-Hydrolases"/>
    <property type="match status" value="1"/>
</dbReference>
<dbReference type="Gene3D" id="3.40.50.1820">
    <property type="entry name" value="alpha/beta hydrolase"/>
    <property type="match status" value="1"/>
</dbReference>
<reference evidence="3 4" key="1">
    <citation type="submission" date="2018-02" db="EMBL/GenBank/DDBJ databases">
        <title>novel marine gammaproteobacteria from coastal saline agro ecosystem.</title>
        <authorList>
            <person name="Krishnan R."/>
            <person name="Ramesh Kumar N."/>
        </authorList>
    </citation>
    <scope>NUCLEOTIDE SEQUENCE [LARGE SCALE GENOMIC DNA]</scope>
    <source>
        <strain evidence="3 4">228</strain>
    </source>
</reference>
<feature type="domain" description="Thioesterase" evidence="2">
    <location>
        <begin position="15"/>
        <end position="237"/>
    </location>
</feature>